<evidence type="ECO:0000256" key="5">
    <source>
        <dbReference type="SAM" id="MobiDB-lite"/>
    </source>
</evidence>
<reference evidence="7 8" key="1">
    <citation type="submission" date="2016-01" db="EMBL/GenBank/DDBJ databases">
        <authorList>
            <person name="Oliw E.H."/>
        </authorList>
    </citation>
    <scope>NUCLEOTIDE SEQUENCE [LARGE SCALE GENOMIC DNA]</scope>
    <source>
        <strain evidence="7">LMG 27134</strain>
    </source>
</reference>
<dbReference type="EC" id="2.3.1.39" evidence="1"/>
<keyword evidence="3" id="KW-0012">Acyltransferase</keyword>
<keyword evidence="2 7" id="KW-0808">Transferase</keyword>
<dbReference type="PANTHER" id="PTHR42681">
    <property type="entry name" value="MALONYL-COA-ACYL CARRIER PROTEIN TRANSACYLASE, MITOCHONDRIAL"/>
    <property type="match status" value="1"/>
</dbReference>
<dbReference type="InterPro" id="IPR014043">
    <property type="entry name" value="Acyl_transferase_dom"/>
</dbReference>
<dbReference type="Proteomes" id="UP000054683">
    <property type="component" value="Unassembled WGS sequence"/>
</dbReference>
<feature type="region of interest" description="Disordered" evidence="5">
    <location>
        <begin position="290"/>
        <end position="316"/>
    </location>
</feature>
<dbReference type="Gene3D" id="3.40.366.10">
    <property type="entry name" value="Malonyl-Coenzyme A Acyl Carrier Protein, domain 2"/>
    <property type="match status" value="1"/>
</dbReference>
<comment type="catalytic activity">
    <reaction evidence="4">
        <text>holo-[ACP] + malonyl-CoA = malonyl-[ACP] + CoA</text>
        <dbReference type="Rhea" id="RHEA:41792"/>
        <dbReference type="Rhea" id="RHEA-COMP:9623"/>
        <dbReference type="Rhea" id="RHEA-COMP:9685"/>
        <dbReference type="ChEBI" id="CHEBI:57287"/>
        <dbReference type="ChEBI" id="CHEBI:57384"/>
        <dbReference type="ChEBI" id="CHEBI:64479"/>
        <dbReference type="ChEBI" id="CHEBI:78449"/>
        <dbReference type="EC" id="2.3.1.39"/>
    </reaction>
</comment>
<dbReference type="SUPFAM" id="SSF52151">
    <property type="entry name" value="FabD/lysophospholipase-like"/>
    <property type="match status" value="1"/>
</dbReference>
<evidence type="ECO:0000313" key="7">
    <source>
        <dbReference type="EMBL" id="SAL32854.1"/>
    </source>
</evidence>
<proteinExistence type="predicted"/>
<dbReference type="InterPro" id="IPR004410">
    <property type="entry name" value="Malonyl_CoA-ACP_transAc_FabD"/>
</dbReference>
<dbReference type="InterPro" id="IPR001227">
    <property type="entry name" value="Ac_transferase_dom_sf"/>
</dbReference>
<dbReference type="SMART" id="SM00827">
    <property type="entry name" value="PKS_AT"/>
    <property type="match status" value="1"/>
</dbReference>
<evidence type="ECO:0000256" key="3">
    <source>
        <dbReference type="ARBA" id="ARBA00023315"/>
    </source>
</evidence>
<dbReference type="EMBL" id="FCOK02000016">
    <property type="protein sequence ID" value="SAL32854.1"/>
    <property type="molecule type" value="Genomic_DNA"/>
</dbReference>
<feature type="compositionally biased region" description="Low complexity" evidence="5">
    <location>
        <begin position="302"/>
        <end position="316"/>
    </location>
</feature>
<organism evidence="7 8">
    <name type="scientific">Caballeronia udeis</name>
    <dbReference type="NCBI Taxonomy" id="1232866"/>
    <lineage>
        <taxon>Bacteria</taxon>
        <taxon>Pseudomonadati</taxon>
        <taxon>Pseudomonadota</taxon>
        <taxon>Betaproteobacteria</taxon>
        <taxon>Burkholderiales</taxon>
        <taxon>Burkholderiaceae</taxon>
        <taxon>Caballeronia</taxon>
    </lineage>
</organism>
<protein>
    <recommendedName>
        <fullName evidence="1">[acyl-carrier-protein] S-malonyltransferase</fullName>
        <ecNumber evidence="1">2.3.1.39</ecNumber>
    </recommendedName>
</protein>
<evidence type="ECO:0000256" key="2">
    <source>
        <dbReference type="ARBA" id="ARBA00022679"/>
    </source>
</evidence>
<dbReference type="NCBIfam" id="TIGR00128">
    <property type="entry name" value="fabD"/>
    <property type="match status" value="1"/>
</dbReference>
<dbReference type="InterPro" id="IPR016035">
    <property type="entry name" value="Acyl_Trfase/lysoPLipase"/>
</dbReference>
<dbReference type="SUPFAM" id="SSF55048">
    <property type="entry name" value="Probable ACP-binding domain of malonyl-CoA ACP transacylase"/>
    <property type="match status" value="1"/>
</dbReference>
<evidence type="ECO:0000259" key="6">
    <source>
        <dbReference type="SMART" id="SM00827"/>
    </source>
</evidence>
<dbReference type="OrthoDB" id="9808564at2"/>
<accession>A0A158GL69</accession>
<dbReference type="GO" id="GO:0004314">
    <property type="term" value="F:[acyl-carrier-protein] S-malonyltransferase activity"/>
    <property type="evidence" value="ECO:0007669"/>
    <property type="project" value="UniProtKB-EC"/>
</dbReference>
<gene>
    <name evidence="7" type="ORF">AWB69_02891</name>
</gene>
<name>A0A158GL69_9BURK</name>
<sequence>MKAFIFPGQGSQSKGMGEQLFDRFKDLTGKADEVLGYSVKELCLEDPRDELNNTRFTQPALYVVNALSYFRKVEDTGETPDFLAGHSLGEFNALMAAGCFDFETGLKLVKKRGELMGEVSNGAMAAILNASKEEIDRILSENGLTSVSVANYNTPSQLVISGLVEEITRAEPLFQHGTMRYYPLNTSGAFHSRFMEPAQETFAAFLASFEFATPKIPVISNFSARPYEGGQVIECLSKQITSTVRWCESIQYLLALAAERGNEIEFEELGNGDVLTRLVYTIKLQTPPARAAEVEPQKSTQADTTADAAGDKTAPAGRTSAAEKVAAWNQCHRIGVKVKSSLADYPDLETRTEAVVLFGHRAAVYMKGYNGYFDLDEVVAA</sequence>
<dbReference type="PANTHER" id="PTHR42681:SF1">
    <property type="entry name" value="MALONYL-COA-ACYL CARRIER PROTEIN TRANSACYLASE, MITOCHONDRIAL"/>
    <property type="match status" value="1"/>
</dbReference>
<dbReference type="GO" id="GO:0005829">
    <property type="term" value="C:cytosol"/>
    <property type="evidence" value="ECO:0007669"/>
    <property type="project" value="TreeGrafter"/>
</dbReference>
<evidence type="ECO:0000256" key="1">
    <source>
        <dbReference type="ARBA" id="ARBA00013258"/>
    </source>
</evidence>
<dbReference type="Pfam" id="PF00698">
    <property type="entry name" value="Acyl_transf_1"/>
    <property type="match status" value="1"/>
</dbReference>
<feature type="domain" description="Malonyl-CoA:ACP transacylase (MAT)" evidence="6">
    <location>
        <begin position="5"/>
        <end position="321"/>
    </location>
</feature>
<dbReference type="AlphaFoldDB" id="A0A158GL69"/>
<dbReference type="InterPro" id="IPR050858">
    <property type="entry name" value="Mal-CoA-ACP_Trans/PKS_FabD"/>
</dbReference>
<evidence type="ECO:0000256" key="4">
    <source>
        <dbReference type="ARBA" id="ARBA00048462"/>
    </source>
</evidence>
<dbReference type="Gene3D" id="3.30.70.250">
    <property type="entry name" value="Malonyl-CoA ACP transacylase, ACP-binding"/>
    <property type="match status" value="1"/>
</dbReference>
<dbReference type="InterPro" id="IPR016036">
    <property type="entry name" value="Malonyl_transacylase_ACP-bd"/>
</dbReference>
<dbReference type="GO" id="GO:0006633">
    <property type="term" value="P:fatty acid biosynthetic process"/>
    <property type="evidence" value="ECO:0007669"/>
    <property type="project" value="TreeGrafter"/>
</dbReference>
<evidence type="ECO:0000313" key="8">
    <source>
        <dbReference type="Proteomes" id="UP000054683"/>
    </source>
</evidence>